<evidence type="ECO:0000256" key="1">
    <source>
        <dbReference type="ARBA" id="ARBA00023015"/>
    </source>
</evidence>
<dbReference type="Proteomes" id="UP001233360">
    <property type="component" value="Unassembled WGS sequence"/>
</dbReference>
<name>A0ABU0UT44_ACIBI</name>
<keyword evidence="2 6" id="KW-0238">DNA-binding</keyword>
<comment type="caution">
    <text evidence="6">The sequence shown here is derived from an EMBL/GenBank/DDBJ whole genome shotgun (WGS) entry which is preliminary data.</text>
</comment>
<dbReference type="PANTHER" id="PTHR30136:SF35">
    <property type="entry name" value="HTH-TYPE TRANSCRIPTIONAL REGULATOR RV1719"/>
    <property type="match status" value="1"/>
</dbReference>
<dbReference type="PROSITE" id="PS51078">
    <property type="entry name" value="ICLR_ED"/>
    <property type="match status" value="1"/>
</dbReference>
<proteinExistence type="predicted"/>
<protein>
    <submittedName>
        <fullName evidence="6">DNA-binding IclR family transcriptional regulator</fullName>
    </submittedName>
</protein>
<reference evidence="6 7" key="1">
    <citation type="submission" date="2023-07" db="EMBL/GenBank/DDBJ databases">
        <title>Functional and genomic diversity of the sorghum phyllosphere microbiome.</title>
        <authorList>
            <person name="Shade A."/>
        </authorList>
    </citation>
    <scope>NUCLEOTIDE SEQUENCE [LARGE SCALE GENOMIC DNA]</scope>
    <source>
        <strain evidence="6 7">SORGH_AS_0887</strain>
    </source>
</reference>
<evidence type="ECO:0000259" key="4">
    <source>
        <dbReference type="PROSITE" id="PS51077"/>
    </source>
</evidence>
<evidence type="ECO:0000256" key="2">
    <source>
        <dbReference type="ARBA" id="ARBA00023125"/>
    </source>
</evidence>
<dbReference type="InterPro" id="IPR036390">
    <property type="entry name" value="WH_DNA-bd_sf"/>
</dbReference>
<dbReference type="PANTHER" id="PTHR30136">
    <property type="entry name" value="HELIX-TURN-HELIX TRANSCRIPTIONAL REGULATOR, ICLR FAMILY"/>
    <property type="match status" value="1"/>
</dbReference>
<dbReference type="Pfam" id="PF01614">
    <property type="entry name" value="IclR_C"/>
    <property type="match status" value="1"/>
</dbReference>
<dbReference type="RefSeq" id="WP_307001697.1">
    <property type="nucleotide sequence ID" value="NZ_JAUTBK010000002.1"/>
</dbReference>
<evidence type="ECO:0000259" key="5">
    <source>
        <dbReference type="PROSITE" id="PS51078"/>
    </source>
</evidence>
<gene>
    <name evidence="6" type="ORF">QE380_000401</name>
</gene>
<dbReference type="SUPFAM" id="SSF46785">
    <property type="entry name" value="Winged helix' DNA-binding domain"/>
    <property type="match status" value="1"/>
</dbReference>
<keyword evidence="3" id="KW-0804">Transcription</keyword>
<keyword evidence="7" id="KW-1185">Reference proteome</keyword>
<evidence type="ECO:0000313" key="7">
    <source>
        <dbReference type="Proteomes" id="UP001233360"/>
    </source>
</evidence>
<dbReference type="GO" id="GO:0003677">
    <property type="term" value="F:DNA binding"/>
    <property type="evidence" value="ECO:0007669"/>
    <property type="project" value="UniProtKB-KW"/>
</dbReference>
<dbReference type="InterPro" id="IPR014757">
    <property type="entry name" value="Tscrpt_reg_IclR_C"/>
</dbReference>
<dbReference type="Pfam" id="PF09339">
    <property type="entry name" value="HTH_IclR"/>
    <property type="match status" value="1"/>
</dbReference>
<feature type="domain" description="IclR-ED" evidence="5">
    <location>
        <begin position="69"/>
        <end position="251"/>
    </location>
</feature>
<dbReference type="InterPro" id="IPR050707">
    <property type="entry name" value="HTH_MetabolicPath_Reg"/>
</dbReference>
<dbReference type="Gene3D" id="3.30.450.40">
    <property type="match status" value="1"/>
</dbReference>
<accession>A0ABU0UT44</accession>
<dbReference type="InterPro" id="IPR036388">
    <property type="entry name" value="WH-like_DNA-bd_sf"/>
</dbReference>
<evidence type="ECO:0000256" key="3">
    <source>
        <dbReference type="ARBA" id="ARBA00023163"/>
    </source>
</evidence>
<dbReference type="EMBL" id="JAUTBK010000002">
    <property type="protein sequence ID" value="MDQ1207478.1"/>
    <property type="molecule type" value="Genomic_DNA"/>
</dbReference>
<dbReference type="PROSITE" id="PS51077">
    <property type="entry name" value="HTH_ICLR"/>
    <property type="match status" value="1"/>
</dbReference>
<sequence length="259" mass="29335">MQSSQVKSAMRAFEIMEFFRAVKQPRSMSEISIALGYPQSSTTVLLKTLISLGYLNFNRKERLYFPTLKVSALGDWIANSLFSSRDILEVLQDIHMETGETVAIATKNDIYLQYIQIIESVHALRFHVDENAIRPLTMSSNGWMLMSTMNDKAIDNTVRRANTITQKDGIRFEVDDMMARIRQVREQGYASAEHIPFVGGGTICVLLPMTIQGQPVTMGLGGALDRIKQNYDRYLELLLNGVQQLKKSDSFHQPIELAH</sequence>
<evidence type="ECO:0000313" key="6">
    <source>
        <dbReference type="EMBL" id="MDQ1207478.1"/>
    </source>
</evidence>
<dbReference type="Gene3D" id="1.10.10.10">
    <property type="entry name" value="Winged helix-like DNA-binding domain superfamily/Winged helix DNA-binding domain"/>
    <property type="match status" value="1"/>
</dbReference>
<keyword evidence="1" id="KW-0805">Transcription regulation</keyword>
<dbReference type="SUPFAM" id="SSF55781">
    <property type="entry name" value="GAF domain-like"/>
    <property type="match status" value="1"/>
</dbReference>
<dbReference type="InterPro" id="IPR005471">
    <property type="entry name" value="Tscrpt_reg_IclR_N"/>
</dbReference>
<organism evidence="6 7">
    <name type="scientific">Acinetobacter baylyi</name>
    <dbReference type="NCBI Taxonomy" id="202950"/>
    <lineage>
        <taxon>Bacteria</taxon>
        <taxon>Pseudomonadati</taxon>
        <taxon>Pseudomonadota</taxon>
        <taxon>Gammaproteobacteria</taxon>
        <taxon>Moraxellales</taxon>
        <taxon>Moraxellaceae</taxon>
        <taxon>Acinetobacter</taxon>
    </lineage>
</organism>
<dbReference type="InterPro" id="IPR029016">
    <property type="entry name" value="GAF-like_dom_sf"/>
</dbReference>
<feature type="domain" description="HTH iclR-type" evidence="4">
    <location>
        <begin position="6"/>
        <end position="68"/>
    </location>
</feature>